<sequence length="90" mass="9740">MPKQNEVIRARKEYRIAVGLDSTAAAANRAPTTGKLIVTCIQAETNTRVPGSRRLGPNETDLAGQALVRGRKPGLGEGMQWVYYLRGVSS</sequence>
<dbReference type="Proteomes" id="UP000272942">
    <property type="component" value="Unassembled WGS sequence"/>
</dbReference>
<evidence type="ECO:0000313" key="1">
    <source>
        <dbReference type="EMBL" id="VDP90737.1"/>
    </source>
</evidence>
<dbReference type="AlphaFoldDB" id="A0A3P8GNS0"/>
<accession>A0A3P8GNS0</accession>
<evidence type="ECO:0000313" key="2">
    <source>
        <dbReference type="Proteomes" id="UP000272942"/>
    </source>
</evidence>
<name>A0A3P8GNS0_9TREM</name>
<proteinExistence type="predicted"/>
<organism evidence="1 2">
    <name type="scientific">Echinostoma caproni</name>
    <dbReference type="NCBI Taxonomy" id="27848"/>
    <lineage>
        <taxon>Eukaryota</taxon>
        <taxon>Metazoa</taxon>
        <taxon>Spiralia</taxon>
        <taxon>Lophotrochozoa</taxon>
        <taxon>Platyhelminthes</taxon>
        <taxon>Trematoda</taxon>
        <taxon>Digenea</taxon>
        <taxon>Plagiorchiida</taxon>
        <taxon>Echinostomata</taxon>
        <taxon>Echinostomatoidea</taxon>
        <taxon>Echinostomatidae</taxon>
        <taxon>Echinostoma</taxon>
    </lineage>
</organism>
<gene>
    <name evidence="1" type="ORF">ECPE_LOCUS13465</name>
</gene>
<dbReference type="EMBL" id="UZAN01055136">
    <property type="protein sequence ID" value="VDP90737.1"/>
    <property type="molecule type" value="Genomic_DNA"/>
</dbReference>
<dbReference type="OrthoDB" id="10527116at2759"/>
<keyword evidence="2" id="KW-1185">Reference proteome</keyword>
<reference evidence="1 2" key="1">
    <citation type="submission" date="2018-11" db="EMBL/GenBank/DDBJ databases">
        <authorList>
            <consortium name="Pathogen Informatics"/>
        </authorList>
    </citation>
    <scope>NUCLEOTIDE SEQUENCE [LARGE SCALE GENOMIC DNA]</scope>
    <source>
        <strain evidence="1 2">Egypt</strain>
    </source>
</reference>
<protein>
    <submittedName>
        <fullName evidence="1">Uncharacterized protein</fullName>
    </submittedName>
</protein>